<dbReference type="Pfam" id="PF00847">
    <property type="entry name" value="AP2"/>
    <property type="match status" value="1"/>
</dbReference>
<comment type="subcellular location">
    <subcellularLocation>
        <location evidence="1">Nucleus</location>
    </subcellularLocation>
</comment>
<keyword evidence="3" id="KW-0238">DNA-binding</keyword>
<feature type="region of interest" description="Disordered" evidence="6">
    <location>
        <begin position="26"/>
        <end position="54"/>
    </location>
</feature>
<dbReference type="AlphaFoldDB" id="A0A8X8CJE5"/>
<proteinExistence type="predicted"/>
<dbReference type="FunFam" id="3.30.730.10:FF:000001">
    <property type="entry name" value="Ethylene-responsive transcription factor 2"/>
    <property type="match status" value="1"/>
</dbReference>
<dbReference type="Proteomes" id="UP000886885">
    <property type="component" value="Chromosome 11A"/>
</dbReference>
<dbReference type="OrthoDB" id="740418at2759"/>
<organism evidence="8 9">
    <name type="scientific">Populus tomentosa</name>
    <name type="common">Chinese white poplar</name>
    <dbReference type="NCBI Taxonomy" id="118781"/>
    <lineage>
        <taxon>Eukaryota</taxon>
        <taxon>Viridiplantae</taxon>
        <taxon>Streptophyta</taxon>
        <taxon>Embryophyta</taxon>
        <taxon>Tracheophyta</taxon>
        <taxon>Spermatophyta</taxon>
        <taxon>Magnoliopsida</taxon>
        <taxon>eudicotyledons</taxon>
        <taxon>Gunneridae</taxon>
        <taxon>Pentapetalae</taxon>
        <taxon>rosids</taxon>
        <taxon>fabids</taxon>
        <taxon>Malpighiales</taxon>
        <taxon>Salicaceae</taxon>
        <taxon>Saliceae</taxon>
        <taxon>Populus</taxon>
    </lineage>
</organism>
<dbReference type="PANTHER" id="PTHR31190">
    <property type="entry name" value="DNA-BINDING DOMAIN"/>
    <property type="match status" value="1"/>
</dbReference>
<protein>
    <recommendedName>
        <fullName evidence="7">AP2/ERF domain-containing protein</fullName>
    </recommendedName>
</protein>
<name>A0A8X8CJE5_POPTO</name>
<dbReference type="CDD" id="cd00018">
    <property type="entry name" value="AP2"/>
    <property type="match status" value="1"/>
</dbReference>
<dbReference type="GO" id="GO:0003700">
    <property type="term" value="F:DNA-binding transcription factor activity"/>
    <property type="evidence" value="ECO:0007669"/>
    <property type="project" value="InterPro"/>
</dbReference>
<accession>A0A8X8CJE5</accession>
<keyword evidence="2" id="KW-0805">Transcription regulation</keyword>
<dbReference type="GO" id="GO:0003677">
    <property type="term" value="F:DNA binding"/>
    <property type="evidence" value="ECO:0007669"/>
    <property type="project" value="UniProtKB-KW"/>
</dbReference>
<gene>
    <name evidence="8" type="ORF">POTOM_039501</name>
</gene>
<evidence type="ECO:0000256" key="5">
    <source>
        <dbReference type="ARBA" id="ARBA00023242"/>
    </source>
</evidence>
<evidence type="ECO:0000256" key="1">
    <source>
        <dbReference type="ARBA" id="ARBA00004123"/>
    </source>
</evidence>
<evidence type="ECO:0000313" key="9">
    <source>
        <dbReference type="Proteomes" id="UP000886885"/>
    </source>
</evidence>
<evidence type="ECO:0000259" key="7">
    <source>
        <dbReference type="PROSITE" id="PS51032"/>
    </source>
</evidence>
<evidence type="ECO:0000256" key="6">
    <source>
        <dbReference type="SAM" id="MobiDB-lite"/>
    </source>
</evidence>
<keyword evidence="5" id="KW-0539">Nucleus</keyword>
<evidence type="ECO:0000256" key="4">
    <source>
        <dbReference type="ARBA" id="ARBA00023163"/>
    </source>
</evidence>
<comment type="caution">
    <text evidence="8">The sequence shown here is derived from an EMBL/GenBank/DDBJ whole genome shotgun (WGS) entry which is preliminary data.</text>
</comment>
<evidence type="ECO:0000313" key="8">
    <source>
        <dbReference type="EMBL" id="KAG6756082.1"/>
    </source>
</evidence>
<sequence length="433" mass="48618">MAIQSDHRATSEGILENVWASYIGEHNGDKVESNDDQEEFKSSQELPSLDSRDGSMEVLERLPSLGRWISMGTESWEGLLDGIIPEINDKELTSNDRAENKGPSSLSSEENTVKTEKVTTRHYRGVRRRPWGKYAAEIRDSSRKGARVWLGTFKTAEEAALAYDKAALRIRGPKTYLNFPLEAVAKAMVIDCSKNDYRVSSTTTSQGYDTSCTILGSGDKVSVIPRRRVSRDWEENNDLIIMEQPGLHRMACVEELSVDDFDVVEFQDLGSEYLDNMGYVASHSFPIKDGFDTIYNALYLRKELDAQMNSLLLIGGKAVLPGTLLEQQELVHSGGTCAGRAGMFAACGMAVCLVLLNDLVREGLENGNEKDEQWMISDGGGRLMREGKVYLICRCFGLAYVLCFGWRIRRSVMEWLEKKRKQRENDGCRTLSR</sequence>
<dbReference type="InterPro" id="IPR044808">
    <property type="entry name" value="ERF_plant"/>
</dbReference>
<dbReference type="EMBL" id="JAAWWB010000021">
    <property type="protein sequence ID" value="KAG6756082.1"/>
    <property type="molecule type" value="Genomic_DNA"/>
</dbReference>
<evidence type="ECO:0000256" key="3">
    <source>
        <dbReference type="ARBA" id="ARBA00023125"/>
    </source>
</evidence>
<dbReference type="GO" id="GO:0005634">
    <property type="term" value="C:nucleus"/>
    <property type="evidence" value="ECO:0007669"/>
    <property type="project" value="UniProtKB-SubCell"/>
</dbReference>
<feature type="region of interest" description="Disordered" evidence="6">
    <location>
        <begin position="91"/>
        <end position="122"/>
    </location>
</feature>
<dbReference type="PROSITE" id="PS51032">
    <property type="entry name" value="AP2_ERF"/>
    <property type="match status" value="1"/>
</dbReference>
<dbReference type="PANTHER" id="PTHR31190:SF494">
    <property type="entry name" value="OS09G0434500 PROTEIN"/>
    <property type="match status" value="1"/>
</dbReference>
<reference evidence="8" key="1">
    <citation type="journal article" date="2020" name="bioRxiv">
        <title>Hybrid origin of Populus tomentosa Carr. identified through genome sequencing and phylogenomic analysis.</title>
        <authorList>
            <person name="An X."/>
            <person name="Gao K."/>
            <person name="Chen Z."/>
            <person name="Li J."/>
            <person name="Yang X."/>
            <person name="Yang X."/>
            <person name="Zhou J."/>
            <person name="Guo T."/>
            <person name="Zhao T."/>
            <person name="Huang S."/>
            <person name="Miao D."/>
            <person name="Khan W.U."/>
            <person name="Rao P."/>
            <person name="Ye M."/>
            <person name="Lei B."/>
            <person name="Liao W."/>
            <person name="Wang J."/>
            <person name="Ji L."/>
            <person name="Li Y."/>
            <person name="Guo B."/>
            <person name="Mustafa N.S."/>
            <person name="Li S."/>
            <person name="Yun Q."/>
            <person name="Keller S.R."/>
            <person name="Mao J."/>
            <person name="Zhang R."/>
            <person name="Strauss S.H."/>
        </authorList>
    </citation>
    <scope>NUCLEOTIDE SEQUENCE</scope>
    <source>
        <strain evidence="8">GM15</strain>
        <tissue evidence="8">Leaf</tissue>
    </source>
</reference>
<keyword evidence="9" id="KW-1185">Reference proteome</keyword>
<dbReference type="GO" id="GO:0009873">
    <property type="term" value="P:ethylene-activated signaling pathway"/>
    <property type="evidence" value="ECO:0007669"/>
    <property type="project" value="InterPro"/>
</dbReference>
<keyword evidence="4" id="KW-0804">Transcription</keyword>
<feature type="domain" description="AP2/ERF" evidence="7">
    <location>
        <begin position="122"/>
        <end position="180"/>
    </location>
</feature>
<feature type="compositionally biased region" description="Basic and acidic residues" evidence="6">
    <location>
        <begin position="91"/>
        <end position="100"/>
    </location>
</feature>
<evidence type="ECO:0000256" key="2">
    <source>
        <dbReference type="ARBA" id="ARBA00023015"/>
    </source>
</evidence>
<dbReference type="InterPro" id="IPR001471">
    <property type="entry name" value="AP2/ERF_dom"/>
</dbReference>
<dbReference type="SMART" id="SM00380">
    <property type="entry name" value="AP2"/>
    <property type="match status" value="1"/>
</dbReference>